<organism evidence="1 2">
    <name type="scientific">Mycena pura</name>
    <dbReference type="NCBI Taxonomy" id="153505"/>
    <lineage>
        <taxon>Eukaryota</taxon>
        <taxon>Fungi</taxon>
        <taxon>Dikarya</taxon>
        <taxon>Basidiomycota</taxon>
        <taxon>Agaricomycotina</taxon>
        <taxon>Agaricomycetes</taxon>
        <taxon>Agaricomycetidae</taxon>
        <taxon>Agaricales</taxon>
        <taxon>Marasmiineae</taxon>
        <taxon>Mycenaceae</taxon>
        <taxon>Mycena</taxon>
    </lineage>
</organism>
<evidence type="ECO:0008006" key="3">
    <source>
        <dbReference type="Google" id="ProtNLM"/>
    </source>
</evidence>
<accession>A0AAD6UPC9</accession>
<keyword evidence="2" id="KW-1185">Reference proteome</keyword>
<sequence length="157" mass="16639">MAANIVEPTPEQFLQGNIKALYTAADSKAFEAAFDTFLPEDGHVTITLNGQSMSRAQYKKVIAGETFDEAKGTVAFTGALQTPAKADIAGTAAVSFTANITKKLLVEGKPSVTVVTSCLIVVLEDHKSKSAHGVHGGVTNHQRIVSLTQLLVEQNNQ</sequence>
<comment type="caution">
    <text evidence="1">The sequence shown here is derived from an EMBL/GenBank/DDBJ whole genome shotgun (WGS) entry which is preliminary data.</text>
</comment>
<name>A0AAD6UPC9_9AGAR</name>
<dbReference type="EMBL" id="JARJCW010000127">
    <property type="protein sequence ID" value="KAJ7191868.1"/>
    <property type="molecule type" value="Genomic_DNA"/>
</dbReference>
<protein>
    <recommendedName>
        <fullName evidence="3">SnoaL-like domain-containing protein</fullName>
    </recommendedName>
</protein>
<dbReference type="AlphaFoldDB" id="A0AAD6UPC9"/>
<gene>
    <name evidence="1" type="ORF">GGX14DRAFT_406835</name>
</gene>
<evidence type="ECO:0000313" key="1">
    <source>
        <dbReference type="EMBL" id="KAJ7191868.1"/>
    </source>
</evidence>
<reference evidence="1" key="1">
    <citation type="submission" date="2023-03" db="EMBL/GenBank/DDBJ databases">
        <title>Massive genome expansion in bonnet fungi (Mycena s.s.) driven by repeated elements and novel gene families across ecological guilds.</title>
        <authorList>
            <consortium name="Lawrence Berkeley National Laboratory"/>
            <person name="Harder C.B."/>
            <person name="Miyauchi S."/>
            <person name="Viragh M."/>
            <person name="Kuo A."/>
            <person name="Thoen E."/>
            <person name="Andreopoulos B."/>
            <person name="Lu D."/>
            <person name="Skrede I."/>
            <person name="Drula E."/>
            <person name="Henrissat B."/>
            <person name="Morin E."/>
            <person name="Kohler A."/>
            <person name="Barry K."/>
            <person name="LaButti K."/>
            <person name="Morin E."/>
            <person name="Salamov A."/>
            <person name="Lipzen A."/>
            <person name="Mereny Z."/>
            <person name="Hegedus B."/>
            <person name="Baldrian P."/>
            <person name="Stursova M."/>
            <person name="Weitz H."/>
            <person name="Taylor A."/>
            <person name="Grigoriev I.V."/>
            <person name="Nagy L.G."/>
            <person name="Martin F."/>
            <person name="Kauserud H."/>
        </authorList>
    </citation>
    <scope>NUCLEOTIDE SEQUENCE</scope>
    <source>
        <strain evidence="1">9144</strain>
    </source>
</reference>
<evidence type="ECO:0000313" key="2">
    <source>
        <dbReference type="Proteomes" id="UP001219525"/>
    </source>
</evidence>
<proteinExistence type="predicted"/>
<dbReference type="Proteomes" id="UP001219525">
    <property type="component" value="Unassembled WGS sequence"/>
</dbReference>